<dbReference type="RefSeq" id="WP_141822616.1">
    <property type="nucleotide sequence ID" value="NZ_BAAAQC010000010.1"/>
</dbReference>
<organism evidence="2 3">
    <name type="scientific">Humibacillus xanthopallidus</name>
    <dbReference type="NCBI Taxonomy" id="412689"/>
    <lineage>
        <taxon>Bacteria</taxon>
        <taxon>Bacillati</taxon>
        <taxon>Actinomycetota</taxon>
        <taxon>Actinomycetes</taxon>
        <taxon>Micrococcales</taxon>
        <taxon>Intrasporangiaceae</taxon>
        <taxon>Humibacillus</taxon>
    </lineage>
</organism>
<dbReference type="Pfam" id="PF13692">
    <property type="entry name" value="Glyco_trans_1_4"/>
    <property type="match status" value="1"/>
</dbReference>
<feature type="compositionally biased region" description="Low complexity" evidence="1">
    <location>
        <begin position="413"/>
        <end position="425"/>
    </location>
</feature>
<dbReference type="Proteomes" id="UP000320085">
    <property type="component" value="Unassembled WGS sequence"/>
</dbReference>
<proteinExistence type="predicted"/>
<dbReference type="SUPFAM" id="SSF53756">
    <property type="entry name" value="UDP-Glycosyltransferase/glycogen phosphorylase"/>
    <property type="match status" value="1"/>
</dbReference>
<accession>A0A543PP92</accession>
<name>A0A543PP92_9MICO</name>
<evidence type="ECO:0000256" key="1">
    <source>
        <dbReference type="SAM" id="MobiDB-lite"/>
    </source>
</evidence>
<reference evidence="2 3" key="1">
    <citation type="submission" date="2019-06" db="EMBL/GenBank/DDBJ databases">
        <title>Sequencing the genomes of 1000 actinobacteria strains.</title>
        <authorList>
            <person name="Klenk H.-P."/>
        </authorList>
    </citation>
    <scope>NUCLEOTIDE SEQUENCE [LARGE SCALE GENOMIC DNA]</scope>
    <source>
        <strain evidence="2 3">DSM 21776</strain>
    </source>
</reference>
<dbReference type="OrthoDB" id="9815351at2"/>
<keyword evidence="2" id="KW-0808">Transferase</keyword>
<evidence type="ECO:0000313" key="2">
    <source>
        <dbReference type="EMBL" id="TQN45893.1"/>
    </source>
</evidence>
<gene>
    <name evidence="2" type="ORF">FHX52_2597</name>
</gene>
<dbReference type="PANTHER" id="PTHR12526">
    <property type="entry name" value="GLYCOSYLTRANSFERASE"/>
    <property type="match status" value="1"/>
</dbReference>
<sequence length="432" mass="46571">MSARPGGQPDRALVMTVVHHPEDARIRHREIGSLLEAGFEVTYAAPFGAHDLPLPDVAGLRPVDLPHASGRTRKEAMQAARALLRTRGVDHDVVIVHDPELLVAALGLGLRNLLWDVHEDTVASIETKDWVPARARRPMMAAARALERHAERHHELILAEHAYAERFAGEHLVVPNTVRVPETVARPGCHRAVYLGSVTMPRGAATLVQTGRRLTVERKGRITVEVIGPARDTRTAEALAWAVKSGHLRHHGFVPSDIALPMLDGALAGLSLLEDRPNYRHSMPTKVIEYMAHGIPVITTPLPLARDIVTRAGCGIVVPFGDAAATAAALIELAADPERRAALGRAGHRYAREHHDWNAVGHEFVTHVRALARRGRPAEGEPALPGPSASSDAHHPPSGPEGPRPTTGEAPCSTTESPSSVSVTSAYRPAPR</sequence>
<feature type="region of interest" description="Disordered" evidence="1">
    <location>
        <begin position="375"/>
        <end position="432"/>
    </location>
</feature>
<dbReference type="EMBL" id="VFQF01000002">
    <property type="protein sequence ID" value="TQN45893.1"/>
    <property type="molecule type" value="Genomic_DNA"/>
</dbReference>
<protein>
    <submittedName>
        <fullName evidence="2">Glycosyltransferase involved in cell wall biosynthesis</fullName>
    </submittedName>
</protein>
<comment type="caution">
    <text evidence="2">The sequence shown here is derived from an EMBL/GenBank/DDBJ whole genome shotgun (WGS) entry which is preliminary data.</text>
</comment>
<evidence type="ECO:0000313" key="3">
    <source>
        <dbReference type="Proteomes" id="UP000320085"/>
    </source>
</evidence>
<dbReference type="GO" id="GO:0016740">
    <property type="term" value="F:transferase activity"/>
    <property type="evidence" value="ECO:0007669"/>
    <property type="project" value="UniProtKB-KW"/>
</dbReference>
<dbReference type="AlphaFoldDB" id="A0A543PP92"/>
<dbReference type="Gene3D" id="3.40.50.2000">
    <property type="entry name" value="Glycogen Phosphorylase B"/>
    <property type="match status" value="2"/>
</dbReference>